<feature type="transmembrane region" description="Helical" evidence="1">
    <location>
        <begin position="108"/>
        <end position="128"/>
    </location>
</feature>
<dbReference type="PANTHER" id="PTHR30273">
    <property type="entry name" value="PERIPLASMIC SIGNAL SENSOR AND SIGMA FACTOR ACTIVATOR FECR-RELATED"/>
    <property type="match status" value="1"/>
</dbReference>
<accession>A0ABW2YT10</accession>
<evidence type="ECO:0000313" key="5">
    <source>
        <dbReference type="Proteomes" id="UP001596958"/>
    </source>
</evidence>
<protein>
    <submittedName>
        <fullName evidence="4">FecR family protein</fullName>
    </submittedName>
</protein>
<evidence type="ECO:0000259" key="2">
    <source>
        <dbReference type="Pfam" id="PF04773"/>
    </source>
</evidence>
<keyword evidence="1" id="KW-0472">Membrane</keyword>
<sequence>MIKTKGKAQVKVHAYIDRFISVLKFFMKKDLSVALLEKYFKDECNEIEIAEINSWYDSFDSSSDDISQLSEQEQQLFKQLMLGNILENIGYGEKGKERSLDQVKPSRARVVLFATSIAAAVLLCFFLINNGAQRSLNVAASKQQHANNNVVANNITNAIQKIVLSDGSRVWLSPNSKLTYPKSFAVHNRQVSMTGEAFFEVTKDKKRPFSIFSENTVTKVWGTSFRIRAYKNELTKVSVVTGRVSVSVAVQPKSTSDVKQVAVTAVRQELMLTPDQEAIYDRKLNFLKKNVEITDPSISIWKNTSISFENTPMPEVFRILSKKFKVNISSTDSKINSDYLNADFTNESLPSIMEIINKSLNVSYTVKGNQFILQSN</sequence>
<gene>
    <name evidence="4" type="ORF">ACFQZS_05425</name>
</gene>
<dbReference type="InterPro" id="IPR012373">
    <property type="entry name" value="Ferrdict_sens_TM"/>
</dbReference>
<evidence type="ECO:0000259" key="3">
    <source>
        <dbReference type="Pfam" id="PF16344"/>
    </source>
</evidence>
<evidence type="ECO:0000256" key="1">
    <source>
        <dbReference type="SAM" id="Phobius"/>
    </source>
</evidence>
<dbReference type="PANTHER" id="PTHR30273:SF2">
    <property type="entry name" value="PROTEIN FECR"/>
    <property type="match status" value="1"/>
</dbReference>
<organism evidence="4 5">
    <name type="scientific">Mucilaginibacter calamicampi</name>
    <dbReference type="NCBI Taxonomy" id="1302352"/>
    <lineage>
        <taxon>Bacteria</taxon>
        <taxon>Pseudomonadati</taxon>
        <taxon>Bacteroidota</taxon>
        <taxon>Sphingobacteriia</taxon>
        <taxon>Sphingobacteriales</taxon>
        <taxon>Sphingobacteriaceae</taxon>
        <taxon>Mucilaginibacter</taxon>
    </lineage>
</organism>
<dbReference type="Proteomes" id="UP001596958">
    <property type="component" value="Unassembled WGS sequence"/>
</dbReference>
<dbReference type="RefSeq" id="WP_377098057.1">
    <property type="nucleotide sequence ID" value="NZ_JBHTHU010000002.1"/>
</dbReference>
<keyword evidence="5" id="KW-1185">Reference proteome</keyword>
<keyword evidence="1" id="KW-1133">Transmembrane helix</keyword>
<name>A0ABW2YT10_9SPHI</name>
<proteinExistence type="predicted"/>
<dbReference type="Gene3D" id="3.55.50.30">
    <property type="match status" value="1"/>
</dbReference>
<evidence type="ECO:0000313" key="4">
    <source>
        <dbReference type="EMBL" id="MFD0749573.1"/>
    </source>
</evidence>
<keyword evidence="1" id="KW-0812">Transmembrane</keyword>
<dbReference type="Pfam" id="PF04773">
    <property type="entry name" value="FecR"/>
    <property type="match status" value="1"/>
</dbReference>
<dbReference type="InterPro" id="IPR006860">
    <property type="entry name" value="FecR"/>
</dbReference>
<comment type="caution">
    <text evidence="4">The sequence shown here is derived from an EMBL/GenBank/DDBJ whole genome shotgun (WGS) entry which is preliminary data.</text>
</comment>
<dbReference type="PIRSF" id="PIRSF018266">
    <property type="entry name" value="FecR"/>
    <property type="match status" value="1"/>
</dbReference>
<dbReference type="Pfam" id="PF16344">
    <property type="entry name" value="FecR_C"/>
    <property type="match status" value="1"/>
</dbReference>
<dbReference type="Gene3D" id="2.60.120.1440">
    <property type="match status" value="1"/>
</dbReference>
<dbReference type="EMBL" id="JBHTHU010000002">
    <property type="protein sequence ID" value="MFD0749573.1"/>
    <property type="molecule type" value="Genomic_DNA"/>
</dbReference>
<feature type="domain" description="FecR protein" evidence="2">
    <location>
        <begin position="156"/>
        <end position="244"/>
    </location>
</feature>
<reference evidence="5" key="1">
    <citation type="journal article" date="2019" name="Int. J. Syst. Evol. Microbiol.">
        <title>The Global Catalogue of Microorganisms (GCM) 10K type strain sequencing project: providing services to taxonomists for standard genome sequencing and annotation.</title>
        <authorList>
            <consortium name="The Broad Institute Genomics Platform"/>
            <consortium name="The Broad Institute Genome Sequencing Center for Infectious Disease"/>
            <person name="Wu L."/>
            <person name="Ma J."/>
        </authorList>
    </citation>
    <scope>NUCLEOTIDE SEQUENCE [LARGE SCALE GENOMIC DNA]</scope>
    <source>
        <strain evidence="5">CCUG 63418</strain>
    </source>
</reference>
<feature type="domain" description="Protein FecR C-terminal" evidence="3">
    <location>
        <begin position="306"/>
        <end position="372"/>
    </location>
</feature>
<dbReference type="InterPro" id="IPR032508">
    <property type="entry name" value="FecR_C"/>
</dbReference>